<name>C3Y2A0_BRAFL</name>
<dbReference type="Gene3D" id="3.40.50.300">
    <property type="entry name" value="P-loop containing nucleotide triphosphate hydrolases"/>
    <property type="match status" value="1"/>
</dbReference>
<dbReference type="InParanoid" id="C3Y2A0"/>
<feature type="compositionally biased region" description="Basic and acidic residues" evidence="8">
    <location>
        <begin position="291"/>
        <end position="303"/>
    </location>
</feature>
<dbReference type="InterPro" id="IPR007696">
    <property type="entry name" value="DNA_mismatch_repair_MutS_core"/>
</dbReference>
<sequence>MPKPVFPRLKTYPAKSPEKKQPVISKFFVSRNSKSAEGASGTDASSKKTPVPDKPVSSLFERKRPGQGSPGTRASPLPKRVRFDTSPAAAASKPVEEKPKEPPKPPKPPVELCASTKSKLNQFLLGAKDVDVPEVKQEPAKTEEKNGEVQVTETTGQSGATDEVPSSEQVAAVETKQVEKTGGLEPIPDQEEKKAEPCNDGGFQPIHNSEAEPEATEEATGEKIQEAQAVGEEGDLSQIIASSIRTVGAEEGETVEPMEIVREGGGQKRKQQEEEKKKKKPTKRGRKKGKKTDSQKEGKKDEALSTTITKLRKSLGKSPEKKKDDKKEEKEEEKKWWVKGTGYRKMTPLEQQVVYIKSEYPDALLVVECGYKYRLFGDDAVVAAKELGFVSYIDHNFMTCSFPNQRLFVHVRRLVAKGHKGEADIATVAAPSTFLMAICELPVQDAILANRGAIQIGIMAVQPSTGEIIYDGFVDNKARSELATRISHIQPVELLVPPKLSDETERLIAEITANSPHEDDRMRLERIAHKAFNYQHAVDRVVEFYGEKTTEERKQEKTPKQETPKQETPKKGKKKLKKEGSPPETAEEKETVLAQIFQLNFPQAVVCCLSALIIYLKDFGLQRALRITKNTQPFQQELEHMILNSTTLKNLEIFANQTDGNERGSLFWVLNHTKTKFGARTLKTWLGKPLLKLSEIEQRQEAVTEITQDRLEVLRKAEVMLGKLPDLERGLASIYHKKCSTAEFYSIVSALDKVAVELHGYQSIADNQLKSNLLKTILIEVPAFLDGTAKFLSLVKEKAAKLGMKNDLFEDWSQFPAVMKTKEEIDVVTAALRDHRREIRLTLKNPSQDYVMVGGVEFLVEVRNNLLELVPQDWTKISATKTATRYHTPVAREMYTMLQRLREQLTLDCQQAWLNFVDTFCENYYQYKKAVDHLATLDCLFSLANVAKQDGYCRPFFIDGGTLIHIQHGRHPVIDVLLDEQEQFVPNSTQMDGDGKRCMVISGPNMGGKSSYIRQVALMVIMAQVGSYVPAESASLGIVDAVMSRMGASDDIAHGRSTFMVELQEAAEILNHATSRSLVILDELGRGTSTHDGVAIAYATLQHLVTEVKCLTLFVTHFPPLGELEALYPESMCNYHMAFLVINQGQEMVSDQTTADGSKNEATKPKAPLPELVTFLYQLVPSMAAHSYGLNVAQLANVPPSILQVAAVKSKELETVVQERRQVNLL</sequence>
<dbReference type="Gene3D" id="1.10.1420.10">
    <property type="match status" value="2"/>
</dbReference>
<dbReference type="Pfam" id="PF00488">
    <property type="entry name" value="MutS_V"/>
    <property type="match status" value="1"/>
</dbReference>
<accession>C3Y2A0</accession>
<feature type="compositionally biased region" description="Basic and acidic residues" evidence="8">
    <location>
        <begin position="318"/>
        <end position="331"/>
    </location>
</feature>
<feature type="compositionally biased region" description="Basic and acidic residues" evidence="8">
    <location>
        <begin position="259"/>
        <end position="276"/>
    </location>
</feature>
<proteinExistence type="inferred from homology"/>
<dbReference type="PROSITE" id="PS00486">
    <property type="entry name" value="DNA_MISMATCH_REPAIR_2"/>
    <property type="match status" value="1"/>
</dbReference>
<protein>
    <recommendedName>
        <fullName evidence="7">DNA mismatch repair protein</fullName>
    </recommendedName>
</protein>
<feature type="compositionally biased region" description="Basic and acidic residues" evidence="8">
    <location>
        <begin position="128"/>
        <end position="147"/>
    </location>
</feature>
<evidence type="ECO:0000256" key="6">
    <source>
        <dbReference type="ARBA" id="ARBA00023204"/>
    </source>
</evidence>
<evidence type="ECO:0000313" key="10">
    <source>
        <dbReference type="EMBL" id="EEN65990.1"/>
    </source>
</evidence>
<dbReference type="EMBL" id="GG666480">
    <property type="protein sequence ID" value="EEN65990.1"/>
    <property type="molecule type" value="Genomic_DNA"/>
</dbReference>
<dbReference type="InterPro" id="IPR036678">
    <property type="entry name" value="MutS_con_dom_sf"/>
</dbReference>
<dbReference type="Pfam" id="PF05188">
    <property type="entry name" value="MutS_II"/>
    <property type="match status" value="1"/>
</dbReference>
<dbReference type="AlphaFoldDB" id="C3Y2A0"/>
<gene>
    <name evidence="10" type="ORF">BRAFLDRAFT_124403</name>
</gene>
<keyword evidence="2 7" id="KW-0547">Nucleotide-binding</keyword>
<feature type="compositionally biased region" description="Polar residues" evidence="8">
    <location>
        <begin position="149"/>
        <end position="169"/>
    </location>
</feature>
<feature type="compositionally biased region" description="Basic residues" evidence="8">
    <location>
        <begin position="277"/>
        <end position="290"/>
    </location>
</feature>
<dbReference type="SUPFAM" id="SSF55271">
    <property type="entry name" value="DNA repair protein MutS, domain I"/>
    <property type="match status" value="1"/>
</dbReference>
<dbReference type="Gene3D" id="3.30.420.110">
    <property type="entry name" value="MutS, connector domain"/>
    <property type="match status" value="1"/>
</dbReference>
<dbReference type="InterPro" id="IPR036187">
    <property type="entry name" value="DNA_mismatch_repair_MutS_sf"/>
</dbReference>
<dbReference type="FunFam" id="1.10.1420.10:FF:000004">
    <property type="entry name" value="DNA mismatch repair protein Msh3"/>
    <property type="match status" value="1"/>
</dbReference>
<feature type="region of interest" description="Disordered" evidence="8">
    <location>
        <begin position="548"/>
        <end position="586"/>
    </location>
</feature>
<reference evidence="10" key="1">
    <citation type="journal article" date="2008" name="Nature">
        <title>The amphioxus genome and the evolution of the chordate karyotype.</title>
        <authorList>
            <consortium name="US DOE Joint Genome Institute (JGI-PGF)"/>
            <person name="Putnam N.H."/>
            <person name="Butts T."/>
            <person name="Ferrier D.E.K."/>
            <person name="Furlong R.F."/>
            <person name="Hellsten U."/>
            <person name="Kawashima T."/>
            <person name="Robinson-Rechavi M."/>
            <person name="Shoguchi E."/>
            <person name="Terry A."/>
            <person name="Yu J.-K."/>
            <person name="Benito-Gutierrez E.L."/>
            <person name="Dubchak I."/>
            <person name="Garcia-Fernandez J."/>
            <person name="Gibson-Brown J.J."/>
            <person name="Grigoriev I.V."/>
            <person name="Horton A.C."/>
            <person name="de Jong P.J."/>
            <person name="Jurka J."/>
            <person name="Kapitonov V.V."/>
            <person name="Kohara Y."/>
            <person name="Kuroki Y."/>
            <person name="Lindquist E."/>
            <person name="Lucas S."/>
            <person name="Osoegawa K."/>
            <person name="Pennacchio L.A."/>
            <person name="Salamov A.A."/>
            <person name="Satou Y."/>
            <person name="Sauka-Spengler T."/>
            <person name="Schmutz J."/>
            <person name="Shin-I T."/>
            <person name="Toyoda A."/>
            <person name="Bronner-Fraser M."/>
            <person name="Fujiyama A."/>
            <person name="Holland L.Z."/>
            <person name="Holland P.W.H."/>
            <person name="Satoh N."/>
            <person name="Rokhsar D.S."/>
        </authorList>
    </citation>
    <scope>NUCLEOTIDE SEQUENCE [LARGE SCALE GENOMIC DNA]</scope>
    <source>
        <strain evidence="10">S238N-H82</strain>
        <tissue evidence="10">Testes</tissue>
    </source>
</reference>
<dbReference type="STRING" id="7739.C3Y2A0"/>
<keyword evidence="3 7" id="KW-0227">DNA damage</keyword>
<dbReference type="InterPro" id="IPR017261">
    <property type="entry name" value="DNA_mismatch_repair_MutS/MSH"/>
</dbReference>
<dbReference type="GO" id="GO:0005524">
    <property type="term" value="F:ATP binding"/>
    <property type="evidence" value="ECO:0007669"/>
    <property type="project" value="UniProtKB-UniRule"/>
</dbReference>
<dbReference type="Pfam" id="PF01624">
    <property type="entry name" value="MutS_I"/>
    <property type="match status" value="1"/>
</dbReference>
<dbReference type="Gene3D" id="3.40.1170.10">
    <property type="entry name" value="DNA repair protein MutS, domain I"/>
    <property type="match status" value="1"/>
</dbReference>
<dbReference type="GO" id="GO:0030983">
    <property type="term" value="F:mismatched DNA binding"/>
    <property type="evidence" value="ECO:0007669"/>
    <property type="project" value="UniProtKB-UniRule"/>
</dbReference>
<feature type="compositionally biased region" description="Basic and acidic residues" evidence="8">
    <location>
        <begin position="94"/>
        <end position="104"/>
    </location>
</feature>
<evidence type="ECO:0000259" key="9">
    <source>
        <dbReference type="PROSITE" id="PS00486"/>
    </source>
</evidence>
<dbReference type="InterPro" id="IPR045076">
    <property type="entry name" value="MutS"/>
</dbReference>
<evidence type="ECO:0000256" key="4">
    <source>
        <dbReference type="ARBA" id="ARBA00022840"/>
    </source>
</evidence>
<dbReference type="Pfam" id="PF05192">
    <property type="entry name" value="MutS_III"/>
    <property type="match status" value="1"/>
</dbReference>
<keyword evidence="5 7" id="KW-0238">DNA-binding</keyword>
<dbReference type="InterPro" id="IPR007860">
    <property type="entry name" value="DNA_mmatch_repair_MutS_con_dom"/>
</dbReference>
<feature type="region of interest" description="Disordered" evidence="8">
    <location>
        <begin position="1"/>
        <end position="331"/>
    </location>
</feature>
<dbReference type="SUPFAM" id="SSF52540">
    <property type="entry name" value="P-loop containing nucleoside triphosphate hydrolases"/>
    <property type="match status" value="1"/>
</dbReference>
<feature type="compositionally biased region" description="Basic and acidic residues" evidence="8">
    <location>
        <begin position="548"/>
        <end position="570"/>
    </location>
</feature>
<comment type="similarity">
    <text evidence="1">Belongs to the DNA mismatch repair MutS family. MSH3 subfamily.</text>
</comment>
<organism>
    <name type="scientific">Branchiostoma floridae</name>
    <name type="common">Florida lancelet</name>
    <name type="synonym">Amphioxus</name>
    <dbReference type="NCBI Taxonomy" id="7739"/>
    <lineage>
        <taxon>Eukaryota</taxon>
        <taxon>Metazoa</taxon>
        <taxon>Chordata</taxon>
        <taxon>Cephalochordata</taxon>
        <taxon>Leptocardii</taxon>
        <taxon>Amphioxiformes</taxon>
        <taxon>Branchiostomatidae</taxon>
        <taxon>Branchiostoma</taxon>
    </lineage>
</organism>
<dbReference type="PANTHER" id="PTHR11361:SF122">
    <property type="entry name" value="DNA MISMATCH REPAIR PROTEIN MSH3"/>
    <property type="match status" value="1"/>
</dbReference>
<evidence type="ECO:0000256" key="5">
    <source>
        <dbReference type="ARBA" id="ARBA00023125"/>
    </source>
</evidence>
<dbReference type="InterPro" id="IPR016151">
    <property type="entry name" value="DNA_mismatch_repair_MutS_N"/>
</dbReference>
<comment type="function">
    <text evidence="7">Component of the post-replicative DNA mismatch repair system (MMR).</text>
</comment>
<dbReference type="PANTHER" id="PTHR11361">
    <property type="entry name" value="DNA MISMATCH REPAIR PROTEIN MUTS FAMILY MEMBER"/>
    <property type="match status" value="1"/>
</dbReference>
<dbReference type="SMART" id="SM00534">
    <property type="entry name" value="MUTSac"/>
    <property type="match status" value="1"/>
</dbReference>
<evidence type="ECO:0000256" key="2">
    <source>
        <dbReference type="ARBA" id="ARBA00022741"/>
    </source>
</evidence>
<dbReference type="GO" id="GO:0140664">
    <property type="term" value="F:ATP-dependent DNA damage sensor activity"/>
    <property type="evidence" value="ECO:0007669"/>
    <property type="project" value="InterPro"/>
</dbReference>
<evidence type="ECO:0000256" key="1">
    <source>
        <dbReference type="ARBA" id="ARBA00007094"/>
    </source>
</evidence>
<dbReference type="InterPro" id="IPR000432">
    <property type="entry name" value="DNA_mismatch_repair_MutS_C"/>
</dbReference>
<evidence type="ECO:0000256" key="7">
    <source>
        <dbReference type="PIRNR" id="PIRNR037677"/>
    </source>
</evidence>
<dbReference type="GO" id="GO:0006298">
    <property type="term" value="P:mismatch repair"/>
    <property type="evidence" value="ECO:0007669"/>
    <property type="project" value="InterPro"/>
</dbReference>
<dbReference type="InterPro" id="IPR027417">
    <property type="entry name" value="P-loop_NTPase"/>
</dbReference>
<dbReference type="SMART" id="SM00533">
    <property type="entry name" value="MUTSd"/>
    <property type="match status" value="1"/>
</dbReference>
<feature type="domain" description="DNA mismatch repair proteins mutS family" evidence="9">
    <location>
        <begin position="1077"/>
        <end position="1093"/>
    </location>
</feature>
<dbReference type="InterPro" id="IPR007695">
    <property type="entry name" value="DNA_mismatch_repair_MutS-lik_N"/>
</dbReference>
<dbReference type="SUPFAM" id="SSF48334">
    <property type="entry name" value="DNA repair protein MutS, domain III"/>
    <property type="match status" value="1"/>
</dbReference>
<evidence type="ECO:0000256" key="8">
    <source>
        <dbReference type="SAM" id="MobiDB-lite"/>
    </source>
</evidence>
<keyword evidence="4 7" id="KW-0067">ATP-binding</keyword>
<dbReference type="eggNOG" id="KOG0218">
    <property type="taxonomic scope" value="Eukaryota"/>
</dbReference>
<evidence type="ECO:0000256" key="3">
    <source>
        <dbReference type="ARBA" id="ARBA00022763"/>
    </source>
</evidence>
<keyword evidence="6 7" id="KW-0234">DNA repair</keyword>
<dbReference type="PIRSF" id="PIRSF037677">
    <property type="entry name" value="DNA_mis_repair_Msh6"/>
    <property type="match status" value="1"/>
</dbReference>